<accession>A0A4Y2NRW3</accession>
<dbReference type="Proteomes" id="UP000499080">
    <property type="component" value="Unassembled WGS sequence"/>
</dbReference>
<gene>
    <name evidence="1" type="ORF">AVEN_63134_1</name>
</gene>
<dbReference type="AlphaFoldDB" id="A0A4Y2NRW3"/>
<dbReference type="EMBL" id="BGPR01009795">
    <property type="protein sequence ID" value="GBN42335.1"/>
    <property type="molecule type" value="Genomic_DNA"/>
</dbReference>
<organism evidence="1 2">
    <name type="scientific">Araneus ventricosus</name>
    <name type="common">Orbweaver spider</name>
    <name type="synonym">Epeira ventricosa</name>
    <dbReference type="NCBI Taxonomy" id="182803"/>
    <lineage>
        <taxon>Eukaryota</taxon>
        <taxon>Metazoa</taxon>
        <taxon>Ecdysozoa</taxon>
        <taxon>Arthropoda</taxon>
        <taxon>Chelicerata</taxon>
        <taxon>Arachnida</taxon>
        <taxon>Araneae</taxon>
        <taxon>Araneomorphae</taxon>
        <taxon>Entelegynae</taxon>
        <taxon>Araneoidea</taxon>
        <taxon>Araneidae</taxon>
        <taxon>Araneus</taxon>
    </lineage>
</organism>
<name>A0A4Y2NRW3_ARAVE</name>
<reference evidence="1 2" key="1">
    <citation type="journal article" date="2019" name="Sci. Rep.">
        <title>Orb-weaving spider Araneus ventricosus genome elucidates the spidroin gene catalogue.</title>
        <authorList>
            <person name="Kono N."/>
            <person name="Nakamura H."/>
            <person name="Ohtoshi R."/>
            <person name="Moran D.A.P."/>
            <person name="Shinohara A."/>
            <person name="Yoshida Y."/>
            <person name="Fujiwara M."/>
            <person name="Mori M."/>
            <person name="Tomita M."/>
            <person name="Arakawa K."/>
        </authorList>
    </citation>
    <scope>NUCLEOTIDE SEQUENCE [LARGE SCALE GENOMIC DNA]</scope>
</reference>
<keyword evidence="2" id="KW-1185">Reference proteome</keyword>
<sequence length="89" mass="9969">MYNRSTSLYNTITVVTLSRNLDPANHISRGISPAELSSLDTWWNSPDWLSQHPDKWPAESDSKGKNPNKLQLKLGSQNCNPCVPQVTDC</sequence>
<comment type="caution">
    <text evidence="1">The sequence shown here is derived from an EMBL/GenBank/DDBJ whole genome shotgun (WGS) entry which is preliminary data.</text>
</comment>
<protein>
    <submittedName>
        <fullName evidence="1">Uncharacterized protein</fullName>
    </submittedName>
</protein>
<evidence type="ECO:0000313" key="2">
    <source>
        <dbReference type="Proteomes" id="UP000499080"/>
    </source>
</evidence>
<evidence type="ECO:0000313" key="1">
    <source>
        <dbReference type="EMBL" id="GBN42335.1"/>
    </source>
</evidence>
<proteinExistence type="predicted"/>